<reference evidence="1" key="1">
    <citation type="submission" date="2018-02" db="EMBL/GenBank/DDBJ databases">
        <title>Rhizophora mucronata_Transcriptome.</title>
        <authorList>
            <person name="Meera S.P."/>
            <person name="Sreeshan A."/>
            <person name="Augustine A."/>
        </authorList>
    </citation>
    <scope>NUCLEOTIDE SEQUENCE</scope>
    <source>
        <tissue evidence="1">Leaf</tissue>
    </source>
</reference>
<protein>
    <submittedName>
        <fullName evidence="1">Uncharacterized protein</fullName>
    </submittedName>
</protein>
<dbReference type="AlphaFoldDB" id="A0A2P2IR64"/>
<name>A0A2P2IR64_RHIMU</name>
<accession>A0A2P2IR64</accession>
<sequence>MIGDLYSTFSTHATRACSGSEIEKKLKFLTIICDLTHTDMHFLSLSGLMFQLT</sequence>
<organism evidence="1">
    <name type="scientific">Rhizophora mucronata</name>
    <name type="common">Asiatic mangrove</name>
    <dbReference type="NCBI Taxonomy" id="61149"/>
    <lineage>
        <taxon>Eukaryota</taxon>
        <taxon>Viridiplantae</taxon>
        <taxon>Streptophyta</taxon>
        <taxon>Embryophyta</taxon>
        <taxon>Tracheophyta</taxon>
        <taxon>Spermatophyta</taxon>
        <taxon>Magnoliopsida</taxon>
        <taxon>eudicotyledons</taxon>
        <taxon>Gunneridae</taxon>
        <taxon>Pentapetalae</taxon>
        <taxon>rosids</taxon>
        <taxon>fabids</taxon>
        <taxon>Malpighiales</taxon>
        <taxon>Rhizophoraceae</taxon>
        <taxon>Rhizophora</taxon>
    </lineage>
</organism>
<evidence type="ECO:0000313" key="1">
    <source>
        <dbReference type="EMBL" id="MBW83721.1"/>
    </source>
</evidence>
<dbReference type="EMBL" id="GGEC01003238">
    <property type="protein sequence ID" value="MBW83721.1"/>
    <property type="molecule type" value="Transcribed_RNA"/>
</dbReference>
<proteinExistence type="predicted"/>